<evidence type="ECO:0000313" key="2">
    <source>
        <dbReference type="Proteomes" id="UP001430953"/>
    </source>
</evidence>
<proteinExistence type="predicted"/>
<comment type="caution">
    <text evidence="1">The sequence shown here is derived from an EMBL/GenBank/DDBJ whole genome shotgun (WGS) entry which is preliminary data.</text>
</comment>
<sequence length="157" mass="17402">MGGCTAGNFIGARNTNKQTDIGDDGKSIIRLMQTRLLFGEGQQRGAKHFIATTVRSVLENLRFATFPLLPKEEEKKKGLDHLFRVARTAASVASVKRSYYVPQVRRATQTDSGPQSRSLLQKTSLLRRSGSCRDTTSESLLENTNNVDIITEELISD</sequence>
<accession>A0AAW2FIN6</accession>
<reference evidence="1 2" key="1">
    <citation type="submission" date="2023-03" db="EMBL/GenBank/DDBJ databases">
        <title>High recombination rates correlate with genetic variation in Cardiocondyla obscurior ants.</title>
        <authorList>
            <person name="Errbii M."/>
        </authorList>
    </citation>
    <scope>NUCLEOTIDE SEQUENCE [LARGE SCALE GENOMIC DNA]</scope>
    <source>
        <strain evidence="1">Alpha-2009</strain>
        <tissue evidence="1">Whole body</tissue>
    </source>
</reference>
<dbReference type="EMBL" id="JADYXP020000010">
    <property type="protein sequence ID" value="KAL0115100.1"/>
    <property type="molecule type" value="Genomic_DNA"/>
</dbReference>
<keyword evidence="2" id="KW-1185">Reference proteome</keyword>
<evidence type="ECO:0000313" key="1">
    <source>
        <dbReference type="EMBL" id="KAL0115100.1"/>
    </source>
</evidence>
<gene>
    <name evidence="1" type="ORF">PUN28_010583</name>
</gene>
<protein>
    <submittedName>
        <fullName evidence="1">Uncharacterized protein</fullName>
    </submittedName>
</protein>
<dbReference type="Proteomes" id="UP001430953">
    <property type="component" value="Unassembled WGS sequence"/>
</dbReference>
<dbReference type="AlphaFoldDB" id="A0AAW2FIN6"/>
<organism evidence="1 2">
    <name type="scientific">Cardiocondyla obscurior</name>
    <dbReference type="NCBI Taxonomy" id="286306"/>
    <lineage>
        <taxon>Eukaryota</taxon>
        <taxon>Metazoa</taxon>
        <taxon>Ecdysozoa</taxon>
        <taxon>Arthropoda</taxon>
        <taxon>Hexapoda</taxon>
        <taxon>Insecta</taxon>
        <taxon>Pterygota</taxon>
        <taxon>Neoptera</taxon>
        <taxon>Endopterygota</taxon>
        <taxon>Hymenoptera</taxon>
        <taxon>Apocrita</taxon>
        <taxon>Aculeata</taxon>
        <taxon>Formicoidea</taxon>
        <taxon>Formicidae</taxon>
        <taxon>Myrmicinae</taxon>
        <taxon>Cardiocondyla</taxon>
    </lineage>
</organism>
<name>A0AAW2FIN6_9HYME</name>